<comment type="similarity">
    <text evidence="2">Belongs to the TspO/BZRP family.</text>
</comment>
<keyword evidence="4 6" id="KW-1133">Transmembrane helix</keyword>
<gene>
    <name evidence="7" type="ORF">D3873_10490</name>
</gene>
<dbReference type="InterPro" id="IPR038330">
    <property type="entry name" value="TspO/MBR-related_sf"/>
</dbReference>
<dbReference type="InterPro" id="IPR004307">
    <property type="entry name" value="TspO_MBR"/>
</dbReference>
<feature type="transmembrane region" description="Helical" evidence="6">
    <location>
        <begin position="167"/>
        <end position="184"/>
    </location>
</feature>
<organism evidence="7 8">
    <name type="scientific">Paenisporosarcina cavernae</name>
    <dbReference type="NCBI Taxonomy" id="2320858"/>
    <lineage>
        <taxon>Bacteria</taxon>
        <taxon>Bacillati</taxon>
        <taxon>Bacillota</taxon>
        <taxon>Bacilli</taxon>
        <taxon>Bacillales</taxon>
        <taxon>Caryophanaceae</taxon>
        <taxon>Paenisporosarcina</taxon>
    </lineage>
</organism>
<evidence type="ECO:0000256" key="2">
    <source>
        <dbReference type="ARBA" id="ARBA00007524"/>
    </source>
</evidence>
<evidence type="ECO:0000256" key="3">
    <source>
        <dbReference type="ARBA" id="ARBA00022692"/>
    </source>
</evidence>
<feature type="transmembrane region" description="Helical" evidence="6">
    <location>
        <begin position="213"/>
        <end position="233"/>
    </location>
</feature>
<dbReference type="OrthoDB" id="5189031at2"/>
<comment type="subcellular location">
    <subcellularLocation>
        <location evidence="1">Membrane</location>
        <topology evidence="1">Multi-pass membrane protein</topology>
    </subcellularLocation>
</comment>
<name>A0A385YX48_9BACL</name>
<dbReference type="AlphaFoldDB" id="A0A385YX48"/>
<dbReference type="Pfam" id="PF03073">
    <property type="entry name" value="TspO_MBR"/>
    <property type="match status" value="1"/>
</dbReference>
<feature type="transmembrane region" description="Helical" evidence="6">
    <location>
        <begin position="43"/>
        <end position="63"/>
    </location>
</feature>
<feature type="transmembrane region" description="Helical" evidence="6">
    <location>
        <begin position="75"/>
        <end position="94"/>
    </location>
</feature>
<feature type="transmembrane region" description="Helical" evidence="6">
    <location>
        <begin position="100"/>
        <end position="122"/>
    </location>
</feature>
<proteinExistence type="inferred from homology"/>
<dbReference type="GO" id="GO:0016020">
    <property type="term" value="C:membrane"/>
    <property type="evidence" value="ECO:0007669"/>
    <property type="project" value="UniProtKB-SubCell"/>
</dbReference>
<keyword evidence="5 6" id="KW-0472">Membrane</keyword>
<reference evidence="8" key="1">
    <citation type="submission" date="2018-09" db="EMBL/GenBank/DDBJ databases">
        <authorList>
            <person name="Zhu H."/>
        </authorList>
    </citation>
    <scope>NUCLEOTIDE SEQUENCE [LARGE SCALE GENOMIC DNA]</scope>
    <source>
        <strain evidence="8">K2R23-3</strain>
    </source>
</reference>
<dbReference type="RefSeq" id="WP_119883975.1">
    <property type="nucleotide sequence ID" value="NZ_CP032418.1"/>
</dbReference>
<dbReference type="EMBL" id="CP032418">
    <property type="protein sequence ID" value="AYC30258.1"/>
    <property type="molecule type" value="Genomic_DNA"/>
</dbReference>
<keyword evidence="8" id="KW-1185">Reference proteome</keyword>
<keyword evidence="3 6" id="KW-0812">Transmembrane</keyword>
<evidence type="ECO:0000256" key="5">
    <source>
        <dbReference type="ARBA" id="ARBA00023136"/>
    </source>
</evidence>
<dbReference type="Proteomes" id="UP000265725">
    <property type="component" value="Chromosome"/>
</dbReference>
<sequence length="238" mass="27572">MYVLSFIGWLAVVIVNALSNILPFNGQTTGEISNRIPVLFTPAGYVFSIWSLIYVLAILWIYFQWKNRQNETPHTRKQLTLFLLSCIWNISWIFSWHYEYFLLSVIIMLAFLVTLILLYHTYPKTGNKWYEKMPISVYLGWISVATIANISYVLTYYEWSGWGLSDPLWTVIMMTIGAALALHIRYHEYDIAYPLVFIWAFIGIAVRNGFDELLVSTAALFLAAVILAGILFIKKKEK</sequence>
<accession>A0A385YX48</accession>
<feature type="transmembrane region" description="Helical" evidence="6">
    <location>
        <begin position="134"/>
        <end position="155"/>
    </location>
</feature>
<dbReference type="KEGG" id="paek:D3873_10490"/>
<protein>
    <submittedName>
        <fullName evidence="7">Tryptophan-rich sensory protein</fullName>
    </submittedName>
</protein>
<evidence type="ECO:0000256" key="1">
    <source>
        <dbReference type="ARBA" id="ARBA00004141"/>
    </source>
</evidence>
<dbReference type="Gene3D" id="1.20.1260.100">
    <property type="entry name" value="TspO/MBR protein"/>
    <property type="match status" value="1"/>
</dbReference>
<feature type="transmembrane region" description="Helical" evidence="6">
    <location>
        <begin position="191"/>
        <end position="207"/>
    </location>
</feature>
<evidence type="ECO:0000256" key="4">
    <source>
        <dbReference type="ARBA" id="ARBA00022989"/>
    </source>
</evidence>
<dbReference type="PANTHER" id="PTHR33802">
    <property type="entry name" value="SI:CH211-161H7.5-RELATED"/>
    <property type="match status" value="1"/>
</dbReference>
<evidence type="ECO:0000313" key="7">
    <source>
        <dbReference type="EMBL" id="AYC30258.1"/>
    </source>
</evidence>
<evidence type="ECO:0000256" key="6">
    <source>
        <dbReference type="SAM" id="Phobius"/>
    </source>
</evidence>
<evidence type="ECO:0000313" key="8">
    <source>
        <dbReference type="Proteomes" id="UP000265725"/>
    </source>
</evidence>
<dbReference type="PANTHER" id="PTHR33802:SF1">
    <property type="entry name" value="XK-RELATED PROTEIN"/>
    <property type="match status" value="1"/>
</dbReference>